<dbReference type="AlphaFoldDB" id="A0A645IB50"/>
<proteinExistence type="predicted"/>
<dbReference type="EMBL" id="VSSQ01110833">
    <property type="protein sequence ID" value="MPN48485.1"/>
    <property type="molecule type" value="Genomic_DNA"/>
</dbReference>
<protein>
    <submittedName>
        <fullName evidence="1">Uncharacterized protein</fullName>
    </submittedName>
</protein>
<gene>
    <name evidence="1" type="ORF">SDC9_196092</name>
</gene>
<sequence>MGLCGGKVKISCSALGVKTAGNGNRLQKSGLPGAVFSNEECHLILERQLFLSDQVFHNRQAKNIAVVFPGVFMYF</sequence>
<accession>A0A645IB50</accession>
<organism evidence="1">
    <name type="scientific">bioreactor metagenome</name>
    <dbReference type="NCBI Taxonomy" id="1076179"/>
    <lineage>
        <taxon>unclassified sequences</taxon>
        <taxon>metagenomes</taxon>
        <taxon>ecological metagenomes</taxon>
    </lineage>
</organism>
<reference evidence="1" key="1">
    <citation type="submission" date="2019-08" db="EMBL/GenBank/DDBJ databases">
        <authorList>
            <person name="Kucharzyk K."/>
            <person name="Murdoch R.W."/>
            <person name="Higgins S."/>
            <person name="Loffler F."/>
        </authorList>
    </citation>
    <scope>NUCLEOTIDE SEQUENCE</scope>
</reference>
<comment type="caution">
    <text evidence="1">The sequence shown here is derived from an EMBL/GenBank/DDBJ whole genome shotgun (WGS) entry which is preliminary data.</text>
</comment>
<evidence type="ECO:0000313" key="1">
    <source>
        <dbReference type="EMBL" id="MPN48485.1"/>
    </source>
</evidence>
<name>A0A645IB50_9ZZZZ</name>